<evidence type="ECO:0000259" key="9">
    <source>
        <dbReference type="PROSITE" id="PS50102"/>
    </source>
</evidence>
<dbReference type="AlphaFoldDB" id="A0A1D2N2K8"/>
<sequence length="519" mass="59204">MRGPHPQMPPMQMHPMRGVHGMRGRGRGGFDHGRLGAKPPRNYTNCSLEVRKIPREQNTIMDLNSHFIRFGKIINIQINYDNDPEAALVTFSSPAEAQLAYRSTEAVLNNRFIRVFWHNKEKENEEEAEMSNPPRIPIKDRLGGHQQEPVDDRRHEHEKILISGNNLTKTVYNNALLAKKMETPQEKLQAVEAIRKSQELLAAQENLKKLQEQKKQEVLKMSNDLRKRKQVMMEEQIEQQKKLIGKFEHSKDKMKPEEKESLLNLIKSLQESVEKLKRDLDESNPNISKQPGFQGLKSKEEAQKEMLDAELDLYNKEQQGGDTVDLQKKVLELRARAKSMGLIGGTVRGGAVAEAHLGEPDEVDLGVGEELFEGRLRALRSVDRRPTKLRVTGCPASRLPDLLNHFSVFGLIRDYESDSTVPVMIVEYESRKSAEVAMTNGQVFEDNKLTLEWVTESNPESKLLQAENSNNGETSNHDDLDTSASLDEDEEELGDILNSEIMLTGEDEDEDDEDRSWRR</sequence>
<protein>
    <submittedName>
        <fullName evidence="10">RNA-binding protein 26</fullName>
    </submittedName>
</protein>
<proteinExistence type="predicted"/>
<evidence type="ECO:0000313" key="10">
    <source>
        <dbReference type="EMBL" id="ODM99502.1"/>
    </source>
</evidence>
<dbReference type="SMART" id="SM00360">
    <property type="entry name" value="RRM"/>
    <property type="match status" value="2"/>
</dbReference>
<evidence type="ECO:0000256" key="6">
    <source>
        <dbReference type="PROSITE-ProRule" id="PRU00176"/>
    </source>
</evidence>
<evidence type="ECO:0000256" key="3">
    <source>
        <dbReference type="ARBA" id="ARBA00022833"/>
    </source>
</evidence>
<feature type="region of interest" description="Disordered" evidence="8">
    <location>
        <begin position="466"/>
        <end position="519"/>
    </location>
</feature>
<dbReference type="Gene3D" id="3.30.70.330">
    <property type="match status" value="2"/>
</dbReference>
<dbReference type="InterPro" id="IPR035979">
    <property type="entry name" value="RBD_domain_sf"/>
</dbReference>
<feature type="coiled-coil region" evidence="7">
    <location>
        <begin position="193"/>
        <end position="220"/>
    </location>
</feature>
<reference evidence="10 11" key="1">
    <citation type="journal article" date="2016" name="Genome Biol. Evol.">
        <title>Gene Family Evolution Reflects Adaptation to Soil Environmental Stressors in the Genome of the Collembolan Orchesella cincta.</title>
        <authorList>
            <person name="Faddeeva-Vakhrusheva A."/>
            <person name="Derks M.F."/>
            <person name="Anvar S.Y."/>
            <person name="Agamennone V."/>
            <person name="Suring W."/>
            <person name="Smit S."/>
            <person name="van Straalen N.M."/>
            <person name="Roelofs D."/>
        </authorList>
    </citation>
    <scope>NUCLEOTIDE SEQUENCE [LARGE SCALE GENOMIC DNA]</scope>
    <source>
        <tissue evidence="10">Mixed pool</tissue>
    </source>
</reference>
<evidence type="ECO:0000313" key="11">
    <source>
        <dbReference type="Proteomes" id="UP000094527"/>
    </source>
</evidence>
<dbReference type="InterPro" id="IPR000504">
    <property type="entry name" value="RRM_dom"/>
</dbReference>
<feature type="compositionally biased region" description="Low complexity" evidence="8">
    <location>
        <begin position="1"/>
        <end position="19"/>
    </location>
</feature>
<evidence type="ECO:0000256" key="5">
    <source>
        <dbReference type="ARBA" id="ARBA00023054"/>
    </source>
</evidence>
<dbReference type="Pfam" id="PF14605">
    <property type="entry name" value="Nup35_RRM_2"/>
    <property type="match status" value="1"/>
</dbReference>
<feature type="compositionally biased region" description="Acidic residues" evidence="8">
    <location>
        <begin position="505"/>
        <end position="519"/>
    </location>
</feature>
<feature type="coiled-coil region" evidence="7">
    <location>
        <begin position="259"/>
        <end position="319"/>
    </location>
</feature>
<feature type="region of interest" description="Disordered" evidence="8">
    <location>
        <begin position="1"/>
        <end position="38"/>
    </location>
</feature>
<dbReference type="SUPFAM" id="SSF54928">
    <property type="entry name" value="RNA-binding domain, RBD"/>
    <property type="match status" value="2"/>
</dbReference>
<dbReference type="PANTHER" id="PTHR14398:SF0">
    <property type="entry name" value="ZINC FINGER PROTEIN SWM"/>
    <property type="match status" value="1"/>
</dbReference>
<keyword evidence="1" id="KW-0479">Metal-binding</keyword>
<dbReference type="CDD" id="cd12257">
    <property type="entry name" value="RRM1_RBM26_like"/>
    <property type="match status" value="1"/>
</dbReference>
<gene>
    <name evidence="10" type="ORF">Ocin01_07176</name>
</gene>
<dbReference type="STRING" id="48709.A0A1D2N2K8"/>
<accession>A0A1D2N2K8</accession>
<evidence type="ECO:0000256" key="4">
    <source>
        <dbReference type="ARBA" id="ARBA00022884"/>
    </source>
</evidence>
<dbReference type="PROSITE" id="PS50102">
    <property type="entry name" value="RRM"/>
    <property type="match status" value="1"/>
</dbReference>
<dbReference type="EMBL" id="LJIJ01000275">
    <property type="protein sequence ID" value="ODM99502.1"/>
    <property type="molecule type" value="Genomic_DNA"/>
</dbReference>
<dbReference type="GO" id="GO:0003723">
    <property type="term" value="F:RNA binding"/>
    <property type="evidence" value="ECO:0007669"/>
    <property type="project" value="UniProtKB-UniRule"/>
</dbReference>
<evidence type="ECO:0000256" key="1">
    <source>
        <dbReference type="ARBA" id="ARBA00022723"/>
    </source>
</evidence>
<dbReference type="Proteomes" id="UP000094527">
    <property type="component" value="Unassembled WGS sequence"/>
</dbReference>
<dbReference type="PANTHER" id="PTHR14398">
    <property type="entry name" value="RNA RECOGNITION RRM/RNP DOMAIN"/>
    <property type="match status" value="1"/>
</dbReference>
<feature type="domain" description="RRM" evidence="9">
    <location>
        <begin position="46"/>
        <end position="120"/>
    </location>
</feature>
<dbReference type="GO" id="GO:0008270">
    <property type="term" value="F:zinc ion binding"/>
    <property type="evidence" value="ECO:0007669"/>
    <property type="project" value="UniProtKB-KW"/>
</dbReference>
<evidence type="ECO:0000256" key="8">
    <source>
        <dbReference type="SAM" id="MobiDB-lite"/>
    </source>
</evidence>
<evidence type="ECO:0000256" key="2">
    <source>
        <dbReference type="ARBA" id="ARBA00022771"/>
    </source>
</evidence>
<dbReference type="InterPro" id="IPR012677">
    <property type="entry name" value="Nucleotide-bd_a/b_plait_sf"/>
</dbReference>
<comment type="caution">
    <text evidence="10">The sequence shown here is derived from an EMBL/GenBank/DDBJ whole genome shotgun (WGS) entry which is preliminary data.</text>
</comment>
<feature type="compositionally biased region" description="Basic and acidic residues" evidence="8">
    <location>
        <begin position="137"/>
        <end position="153"/>
    </location>
</feature>
<dbReference type="OMA" id="LEWVTES"/>
<dbReference type="FunFam" id="3.30.70.330:FF:000330">
    <property type="entry name" value="RNA-binding motif protein 26"/>
    <property type="match status" value="1"/>
</dbReference>
<keyword evidence="3" id="KW-0862">Zinc</keyword>
<organism evidence="10 11">
    <name type="scientific">Orchesella cincta</name>
    <name type="common">Springtail</name>
    <name type="synonym">Podura cincta</name>
    <dbReference type="NCBI Taxonomy" id="48709"/>
    <lineage>
        <taxon>Eukaryota</taxon>
        <taxon>Metazoa</taxon>
        <taxon>Ecdysozoa</taxon>
        <taxon>Arthropoda</taxon>
        <taxon>Hexapoda</taxon>
        <taxon>Collembola</taxon>
        <taxon>Entomobryomorpha</taxon>
        <taxon>Entomobryoidea</taxon>
        <taxon>Orchesellidae</taxon>
        <taxon>Orchesellinae</taxon>
        <taxon>Orchesella</taxon>
    </lineage>
</organism>
<evidence type="ECO:0000256" key="7">
    <source>
        <dbReference type="SAM" id="Coils"/>
    </source>
</evidence>
<name>A0A1D2N2K8_ORCCI</name>
<dbReference type="OrthoDB" id="443401at2759"/>
<dbReference type="GO" id="GO:0005634">
    <property type="term" value="C:nucleus"/>
    <property type="evidence" value="ECO:0007669"/>
    <property type="project" value="TreeGrafter"/>
</dbReference>
<dbReference type="InterPro" id="IPR045137">
    <property type="entry name" value="RBM26/27"/>
</dbReference>
<feature type="region of interest" description="Disordered" evidence="8">
    <location>
        <begin position="122"/>
        <end position="153"/>
    </location>
</feature>
<keyword evidence="5 7" id="KW-0175">Coiled coil</keyword>
<keyword evidence="11" id="KW-1185">Reference proteome</keyword>
<keyword evidence="2" id="KW-0863">Zinc-finger</keyword>
<keyword evidence="4 6" id="KW-0694">RNA-binding</keyword>